<reference evidence="2" key="1">
    <citation type="submission" date="2014-03" db="EMBL/GenBank/DDBJ databases">
        <authorList>
            <person name="Aksoy S."/>
            <person name="Warren W."/>
            <person name="Wilson R.K."/>
        </authorList>
    </citation>
    <scope>NUCLEOTIDE SEQUENCE [LARGE SCALE GENOMIC DNA]</scope>
    <source>
        <strain evidence="2">IAEA</strain>
    </source>
</reference>
<dbReference type="EnsemblMetazoa" id="GBRI026272-RA">
    <property type="protein sequence ID" value="GBRI026272-PA"/>
    <property type="gene ID" value="GBRI026272"/>
</dbReference>
<evidence type="ECO:0000313" key="2">
    <source>
        <dbReference type="Proteomes" id="UP000091820"/>
    </source>
</evidence>
<protein>
    <submittedName>
        <fullName evidence="1">Uncharacterized protein</fullName>
    </submittedName>
</protein>
<accession>A0A1A9WNN1</accession>
<dbReference type="Proteomes" id="UP000091820">
    <property type="component" value="Unassembled WGS sequence"/>
</dbReference>
<reference evidence="1" key="2">
    <citation type="submission" date="2020-05" db="UniProtKB">
        <authorList>
            <consortium name="EnsemblMetazoa"/>
        </authorList>
    </citation>
    <scope>IDENTIFICATION</scope>
    <source>
        <strain evidence="1">IAEA</strain>
    </source>
</reference>
<name>A0A1A9WNN1_9MUSC</name>
<sequence>MKISTSDIASTRLQYEYVPLIFLVKDWNRTTLTVEDLKAVLEKAAKKMNSHLYALDKLSDTVEVTSI</sequence>
<keyword evidence="2" id="KW-1185">Reference proteome</keyword>
<dbReference type="AlphaFoldDB" id="A0A1A9WNN1"/>
<organism evidence="1 2">
    <name type="scientific">Glossina brevipalpis</name>
    <dbReference type="NCBI Taxonomy" id="37001"/>
    <lineage>
        <taxon>Eukaryota</taxon>
        <taxon>Metazoa</taxon>
        <taxon>Ecdysozoa</taxon>
        <taxon>Arthropoda</taxon>
        <taxon>Hexapoda</taxon>
        <taxon>Insecta</taxon>
        <taxon>Pterygota</taxon>
        <taxon>Neoptera</taxon>
        <taxon>Endopterygota</taxon>
        <taxon>Diptera</taxon>
        <taxon>Brachycera</taxon>
        <taxon>Muscomorpha</taxon>
        <taxon>Hippoboscoidea</taxon>
        <taxon>Glossinidae</taxon>
        <taxon>Glossina</taxon>
    </lineage>
</organism>
<evidence type="ECO:0000313" key="1">
    <source>
        <dbReference type="EnsemblMetazoa" id="GBRI026272-PA"/>
    </source>
</evidence>
<proteinExistence type="predicted"/>
<dbReference type="VEuPathDB" id="VectorBase:GBRI026272"/>